<gene>
    <name evidence="1" type="ORF">O6H91_21G046200</name>
</gene>
<accession>A0ACC2AK33</accession>
<evidence type="ECO:0000313" key="1">
    <source>
        <dbReference type="EMBL" id="KAJ7517923.1"/>
    </source>
</evidence>
<evidence type="ECO:0000313" key="2">
    <source>
        <dbReference type="Proteomes" id="UP001162992"/>
    </source>
</evidence>
<dbReference type="EMBL" id="CM055112">
    <property type="protein sequence ID" value="KAJ7517923.1"/>
    <property type="molecule type" value="Genomic_DNA"/>
</dbReference>
<comment type="caution">
    <text evidence="1">The sequence shown here is derived from an EMBL/GenBank/DDBJ whole genome shotgun (WGS) entry which is preliminary data.</text>
</comment>
<organism evidence="1 2">
    <name type="scientific">Diphasiastrum complanatum</name>
    <name type="common">Issler's clubmoss</name>
    <name type="synonym">Lycopodium complanatum</name>
    <dbReference type="NCBI Taxonomy" id="34168"/>
    <lineage>
        <taxon>Eukaryota</taxon>
        <taxon>Viridiplantae</taxon>
        <taxon>Streptophyta</taxon>
        <taxon>Embryophyta</taxon>
        <taxon>Tracheophyta</taxon>
        <taxon>Lycopodiopsida</taxon>
        <taxon>Lycopodiales</taxon>
        <taxon>Lycopodiaceae</taxon>
        <taxon>Lycopodioideae</taxon>
        <taxon>Diphasiastrum</taxon>
    </lineage>
</organism>
<protein>
    <submittedName>
        <fullName evidence="1">Uncharacterized protein</fullName>
    </submittedName>
</protein>
<sequence>MLDCIMNISAGPDARFNKDLLKQVKGLGVYFSALRRKVVYAGRRIWRQSMLTLTACCAAVTVSLPSAAPYRRLRHSRLKDMDFGINECTIDGLDTCPEVVQIWMPTLSRTQSRKVDVLDSVADDTVVVKVGMLGDCETGKSSFMENYVGIKKRSDRYIPTAGMVSMQKIVALKNAKIIFSLSELSGYGQLEGLLPIVCQDAAALLFVFDLTRRSTLNSVKEWFLQARVHNKTAMPILIGAKYDQFVNFPDDIQFTIIQQAMHYAHTMGASLFFSSATHNINVQKIFKVITAKLFDLPCHISRNHTFGEPIIDY</sequence>
<name>A0ACC2AK33_DIPCM</name>
<dbReference type="Proteomes" id="UP001162992">
    <property type="component" value="Chromosome 21"/>
</dbReference>
<reference evidence="2" key="1">
    <citation type="journal article" date="2024" name="Proc. Natl. Acad. Sci. U.S.A.">
        <title>Extraordinary preservation of gene collinearity over three hundred million years revealed in homosporous lycophytes.</title>
        <authorList>
            <person name="Li C."/>
            <person name="Wickell D."/>
            <person name="Kuo L.Y."/>
            <person name="Chen X."/>
            <person name="Nie B."/>
            <person name="Liao X."/>
            <person name="Peng D."/>
            <person name="Ji J."/>
            <person name="Jenkins J."/>
            <person name="Williams M."/>
            <person name="Shu S."/>
            <person name="Plott C."/>
            <person name="Barry K."/>
            <person name="Rajasekar S."/>
            <person name="Grimwood J."/>
            <person name="Han X."/>
            <person name="Sun S."/>
            <person name="Hou Z."/>
            <person name="He W."/>
            <person name="Dai G."/>
            <person name="Sun C."/>
            <person name="Schmutz J."/>
            <person name="Leebens-Mack J.H."/>
            <person name="Li F.W."/>
            <person name="Wang L."/>
        </authorList>
    </citation>
    <scope>NUCLEOTIDE SEQUENCE [LARGE SCALE GENOMIC DNA]</scope>
    <source>
        <strain evidence="2">cv. PW_Plant_1</strain>
    </source>
</reference>
<keyword evidence="2" id="KW-1185">Reference proteome</keyword>
<proteinExistence type="predicted"/>